<feature type="transmembrane region" description="Helical" evidence="2">
    <location>
        <begin position="63"/>
        <end position="84"/>
    </location>
</feature>
<gene>
    <name evidence="3" type="ORF">EDC24_0955</name>
</gene>
<keyword evidence="4" id="KW-1185">Reference proteome</keyword>
<dbReference type="GO" id="GO:0016020">
    <property type="term" value="C:membrane"/>
    <property type="evidence" value="ECO:0007669"/>
    <property type="project" value="InterPro"/>
</dbReference>
<proteinExistence type="inferred from homology"/>
<dbReference type="Pfam" id="PF02325">
    <property type="entry name" value="CCB3_YggT"/>
    <property type="match status" value="1"/>
</dbReference>
<evidence type="ECO:0000313" key="4">
    <source>
        <dbReference type="Proteomes" id="UP000276443"/>
    </source>
</evidence>
<name>A0A3N5BF27_9BACI</name>
<evidence type="ECO:0000256" key="2">
    <source>
        <dbReference type="SAM" id="Phobius"/>
    </source>
</evidence>
<dbReference type="InterPro" id="IPR003425">
    <property type="entry name" value="CCB3/YggT"/>
</dbReference>
<evidence type="ECO:0000256" key="1">
    <source>
        <dbReference type="ARBA" id="ARBA00010894"/>
    </source>
</evidence>
<dbReference type="PANTHER" id="PTHR33219">
    <property type="entry name" value="YLMG HOMOLOG PROTEIN 2, CHLOROPLASTIC"/>
    <property type="match status" value="1"/>
</dbReference>
<comment type="caution">
    <text evidence="3">The sequence shown here is derived from an EMBL/GenBank/DDBJ whole genome shotgun (WGS) entry which is preliminary data.</text>
</comment>
<dbReference type="PANTHER" id="PTHR33219:SF14">
    <property type="entry name" value="PROTEIN COFACTOR ASSEMBLY OF COMPLEX C SUBUNIT B CCB3, CHLOROPLASTIC-RELATED"/>
    <property type="match status" value="1"/>
</dbReference>
<dbReference type="Proteomes" id="UP000276443">
    <property type="component" value="Unassembled WGS sequence"/>
</dbReference>
<comment type="similarity">
    <text evidence="1">Belongs to the YggT family.</text>
</comment>
<keyword evidence="2" id="KW-0472">Membrane</keyword>
<keyword evidence="2" id="KW-1133">Transmembrane helix</keyword>
<evidence type="ECO:0000313" key="3">
    <source>
        <dbReference type="EMBL" id="RPF56067.1"/>
    </source>
</evidence>
<organism evidence="3 4">
    <name type="scientific">Aquisalibacillus elongatus</name>
    <dbReference type="NCBI Taxonomy" id="485577"/>
    <lineage>
        <taxon>Bacteria</taxon>
        <taxon>Bacillati</taxon>
        <taxon>Bacillota</taxon>
        <taxon>Bacilli</taxon>
        <taxon>Bacillales</taxon>
        <taxon>Bacillaceae</taxon>
        <taxon>Aquisalibacillus</taxon>
    </lineage>
</organism>
<dbReference type="OrthoDB" id="47652at2"/>
<dbReference type="AlphaFoldDB" id="A0A3N5BF27"/>
<dbReference type="EMBL" id="RKRF01000007">
    <property type="protein sequence ID" value="RPF56067.1"/>
    <property type="molecule type" value="Genomic_DNA"/>
</dbReference>
<feature type="transmembrane region" description="Helical" evidence="2">
    <location>
        <begin position="7"/>
        <end position="28"/>
    </location>
</feature>
<protein>
    <submittedName>
        <fullName evidence="3">YggT family protein</fullName>
    </submittedName>
</protein>
<accession>A0A3N5BF27</accession>
<keyword evidence="2" id="KW-0812">Transmembrane</keyword>
<sequence>MEFIAMIIINGLQIYSFALIAYIIMSWFPGARESSIGQFLSSICEPFLEPFRKIIPPLGMIDISPIVAILVLNLAVQGAQVLFFSMF</sequence>
<reference evidence="3 4" key="1">
    <citation type="submission" date="2018-11" db="EMBL/GenBank/DDBJ databases">
        <title>Genomic Encyclopedia of Type Strains, Phase IV (KMG-IV): sequencing the most valuable type-strain genomes for metagenomic binning, comparative biology and taxonomic classification.</title>
        <authorList>
            <person name="Goeker M."/>
        </authorList>
    </citation>
    <scope>NUCLEOTIDE SEQUENCE [LARGE SCALE GENOMIC DNA]</scope>
    <source>
        <strain evidence="3 4">DSM 18090</strain>
    </source>
</reference>
<dbReference type="RefSeq" id="WP_124220154.1">
    <property type="nucleotide sequence ID" value="NZ_RKRF01000007.1"/>
</dbReference>